<evidence type="ECO:0000256" key="1">
    <source>
        <dbReference type="ARBA" id="ARBA00004477"/>
    </source>
</evidence>
<evidence type="ECO:0000256" key="2">
    <source>
        <dbReference type="ARBA" id="ARBA00009436"/>
    </source>
</evidence>
<dbReference type="InterPro" id="IPR010742">
    <property type="entry name" value="RCAF1"/>
</dbReference>
<dbReference type="OrthoDB" id="286395at2759"/>
<comment type="subcellular location">
    <subcellularLocation>
        <location evidence="1">Endoplasmic reticulum membrane</location>
        <topology evidence="1">Multi-pass membrane protein</topology>
    </subcellularLocation>
</comment>
<comment type="caution">
    <text evidence="8">The sequence shown here is derived from an EMBL/GenBank/DDBJ whole genome shotgun (WGS) entry which is preliminary data.</text>
</comment>
<dbReference type="Pfam" id="PF07019">
    <property type="entry name" value="EMC6"/>
    <property type="match status" value="1"/>
</dbReference>
<dbReference type="InterPro" id="IPR029008">
    <property type="entry name" value="EMC6-like"/>
</dbReference>
<gene>
    <name evidence="8" type="primary">Rab5if</name>
    <name evidence="8" type="ORF">TNCT_200401</name>
</gene>
<evidence type="ECO:0000256" key="7">
    <source>
        <dbReference type="SAM" id="Phobius"/>
    </source>
</evidence>
<reference evidence="8" key="1">
    <citation type="submission" date="2020-07" db="EMBL/GenBank/DDBJ databases">
        <title>Multicomponent nature underlies the extraordinary mechanical properties of spider dragline silk.</title>
        <authorList>
            <person name="Kono N."/>
            <person name="Nakamura H."/>
            <person name="Mori M."/>
            <person name="Yoshida Y."/>
            <person name="Ohtoshi R."/>
            <person name="Malay A.D."/>
            <person name="Moran D.A.P."/>
            <person name="Tomita M."/>
            <person name="Numata K."/>
            <person name="Arakawa K."/>
        </authorList>
    </citation>
    <scope>NUCLEOTIDE SEQUENCE</scope>
</reference>
<keyword evidence="5 7" id="KW-1133">Transmembrane helix</keyword>
<keyword evidence="9" id="KW-1185">Reference proteome</keyword>
<evidence type="ECO:0000256" key="4">
    <source>
        <dbReference type="ARBA" id="ARBA00022824"/>
    </source>
</evidence>
<dbReference type="AlphaFoldDB" id="A0A8X6F9G0"/>
<dbReference type="GO" id="GO:0005789">
    <property type="term" value="C:endoplasmic reticulum membrane"/>
    <property type="evidence" value="ECO:0007669"/>
    <property type="project" value="UniProtKB-SubCell"/>
</dbReference>
<dbReference type="PANTHER" id="PTHR12906:SF0">
    <property type="entry name" value="GEL COMPLEX SUBUNIT OPTI"/>
    <property type="match status" value="1"/>
</dbReference>
<evidence type="ECO:0000313" key="9">
    <source>
        <dbReference type="Proteomes" id="UP000887116"/>
    </source>
</evidence>
<protein>
    <submittedName>
        <fullName evidence="8">Respirasome Complex Assembly Factor 1</fullName>
    </submittedName>
</protein>
<name>A0A8X6F9G0_TRICU</name>
<keyword evidence="3 7" id="KW-0812">Transmembrane</keyword>
<comment type="similarity">
    <text evidence="2">Belongs to the EMC6 family.</text>
</comment>
<dbReference type="GO" id="GO:0005739">
    <property type="term" value="C:mitochondrion"/>
    <property type="evidence" value="ECO:0007669"/>
    <property type="project" value="GOC"/>
</dbReference>
<evidence type="ECO:0000256" key="5">
    <source>
        <dbReference type="ARBA" id="ARBA00022989"/>
    </source>
</evidence>
<evidence type="ECO:0000256" key="6">
    <source>
        <dbReference type="ARBA" id="ARBA00023136"/>
    </source>
</evidence>
<accession>A0A8X6F9G0</accession>
<dbReference type="Proteomes" id="UP000887116">
    <property type="component" value="Unassembled WGS sequence"/>
</dbReference>
<organism evidence="8 9">
    <name type="scientific">Trichonephila clavata</name>
    <name type="common">Joro spider</name>
    <name type="synonym">Nephila clavata</name>
    <dbReference type="NCBI Taxonomy" id="2740835"/>
    <lineage>
        <taxon>Eukaryota</taxon>
        <taxon>Metazoa</taxon>
        <taxon>Ecdysozoa</taxon>
        <taxon>Arthropoda</taxon>
        <taxon>Chelicerata</taxon>
        <taxon>Arachnida</taxon>
        <taxon>Araneae</taxon>
        <taxon>Araneomorphae</taxon>
        <taxon>Entelegynae</taxon>
        <taxon>Araneoidea</taxon>
        <taxon>Nephilidae</taxon>
        <taxon>Trichonephila</taxon>
    </lineage>
</organism>
<dbReference type="PANTHER" id="PTHR12906">
    <property type="entry name" value="PROTEIN C20ORF24 RAB5-INTERACTING PROTEIN"/>
    <property type="match status" value="1"/>
</dbReference>
<feature type="transmembrane region" description="Helical" evidence="7">
    <location>
        <begin position="40"/>
        <end position="58"/>
    </location>
</feature>
<dbReference type="GO" id="GO:0097250">
    <property type="term" value="P:mitochondrial respirasome assembly"/>
    <property type="evidence" value="ECO:0007669"/>
    <property type="project" value="InterPro"/>
</dbReference>
<keyword evidence="4" id="KW-0256">Endoplasmic reticulum</keyword>
<evidence type="ECO:0000256" key="3">
    <source>
        <dbReference type="ARBA" id="ARBA00022692"/>
    </source>
</evidence>
<feature type="transmembrane region" description="Helical" evidence="7">
    <location>
        <begin position="103"/>
        <end position="122"/>
    </location>
</feature>
<evidence type="ECO:0000313" key="8">
    <source>
        <dbReference type="EMBL" id="GFQ74393.1"/>
    </source>
</evidence>
<dbReference type="EMBL" id="BMAO01021420">
    <property type="protein sequence ID" value="GFQ74393.1"/>
    <property type="molecule type" value="Genomic_DNA"/>
</dbReference>
<keyword evidence="6 7" id="KW-0472">Membrane</keyword>
<proteinExistence type="inferred from homology"/>
<sequence>MNQKKKSDRNGSLKSVLPSVWVRVFTPCSSWPDKDEFLDVIYWTRQILGVILGLAWGFIPLQGFIGLALFCLLNVITLYVYTSAFQKIDDEEFGGIWELLKEGFMTSFASFLVTWIMVYSAIHFE</sequence>